<keyword evidence="2" id="KW-0812">Transmembrane</keyword>
<reference evidence="3 4" key="1">
    <citation type="submission" date="2018-08" db="EMBL/GenBank/DDBJ databases">
        <title>Genomic Encyclopedia of Type Strains, Phase IV (KMG-IV): sequencing the most valuable type-strain genomes for metagenomic binning, comparative biology and taxonomic classification.</title>
        <authorList>
            <person name="Goeker M."/>
        </authorList>
    </citation>
    <scope>NUCLEOTIDE SEQUENCE [LARGE SCALE GENOMIC DNA]</scope>
    <source>
        <strain evidence="3 4">BW863</strain>
    </source>
</reference>
<protein>
    <submittedName>
        <fullName evidence="3">Uncharacterized protein</fullName>
    </submittedName>
</protein>
<feature type="transmembrane region" description="Helical" evidence="2">
    <location>
        <begin position="20"/>
        <end position="39"/>
    </location>
</feature>
<dbReference type="EMBL" id="QUMO01000003">
    <property type="protein sequence ID" value="REF85824.1"/>
    <property type="molecule type" value="Genomic_DNA"/>
</dbReference>
<dbReference type="AlphaFoldDB" id="A0A3D9YTJ3"/>
<dbReference type="RefSeq" id="WP_115836431.1">
    <property type="nucleotide sequence ID" value="NZ_CP025086.1"/>
</dbReference>
<accession>A0A3D9YTJ3</accession>
<name>A0A3D9YTJ3_9HYPH</name>
<evidence type="ECO:0000256" key="1">
    <source>
        <dbReference type="SAM" id="MobiDB-lite"/>
    </source>
</evidence>
<evidence type="ECO:0000313" key="3">
    <source>
        <dbReference type="EMBL" id="REF85824.1"/>
    </source>
</evidence>
<organism evidence="3 4">
    <name type="scientific">Methylovirgula ligni</name>
    <dbReference type="NCBI Taxonomy" id="569860"/>
    <lineage>
        <taxon>Bacteria</taxon>
        <taxon>Pseudomonadati</taxon>
        <taxon>Pseudomonadota</taxon>
        <taxon>Alphaproteobacteria</taxon>
        <taxon>Hyphomicrobiales</taxon>
        <taxon>Beijerinckiaceae</taxon>
        <taxon>Methylovirgula</taxon>
    </lineage>
</organism>
<comment type="caution">
    <text evidence="3">The sequence shown here is derived from an EMBL/GenBank/DDBJ whole genome shotgun (WGS) entry which is preliminary data.</text>
</comment>
<dbReference type="Proteomes" id="UP000256900">
    <property type="component" value="Unassembled WGS sequence"/>
</dbReference>
<proteinExistence type="predicted"/>
<evidence type="ECO:0000313" key="4">
    <source>
        <dbReference type="Proteomes" id="UP000256900"/>
    </source>
</evidence>
<keyword evidence="2" id="KW-1133">Transmembrane helix</keyword>
<sequence length="214" mass="22231">MAESSKIGWLNGPGLTQRGVALSGGLALVASLFAFAPILPLPAFWQMLKTQAAAPNSTWAGHLEAPGADGAAGGRPLTSASYTTGFNNSAALPLPAAAPAKIAVEDPNACPPDLNCTFRPRLNAVLPPPRPPMVASRAPGAQTPAHRVAALQQPASQPPEKLQTPNKPQPTPMQQAENKPKGLARWLPHLPPARTLLRPFTFVANAVGGLIPKL</sequence>
<feature type="region of interest" description="Disordered" evidence="1">
    <location>
        <begin position="133"/>
        <end position="179"/>
    </location>
</feature>
<keyword evidence="4" id="KW-1185">Reference proteome</keyword>
<evidence type="ECO:0000256" key="2">
    <source>
        <dbReference type="SAM" id="Phobius"/>
    </source>
</evidence>
<gene>
    <name evidence="3" type="ORF">DES32_1860</name>
</gene>
<keyword evidence="2" id="KW-0472">Membrane</keyword>